<dbReference type="RefSeq" id="WP_083416879.1">
    <property type="nucleotide sequence ID" value="NZ_FPBD01000003.1"/>
</dbReference>
<dbReference type="PANTHER" id="PTHR43792">
    <property type="entry name" value="GNAT FAMILY, PUTATIVE (AFU_ORTHOLOGUE AFUA_3G00765)-RELATED-RELATED"/>
    <property type="match status" value="1"/>
</dbReference>
<reference evidence="3" key="1">
    <citation type="submission" date="2016-10" db="EMBL/GenBank/DDBJ databases">
        <authorList>
            <person name="Varghese N."/>
            <person name="Submissions S."/>
        </authorList>
    </citation>
    <scope>NUCLEOTIDE SEQUENCE [LARGE SCALE GENOMIC DNA]</scope>
    <source>
        <strain evidence="3">DSM 17465</strain>
    </source>
</reference>
<keyword evidence="3" id="KW-1185">Reference proteome</keyword>
<evidence type="ECO:0000313" key="2">
    <source>
        <dbReference type="EMBL" id="SFT83021.1"/>
    </source>
</evidence>
<dbReference type="Proteomes" id="UP000183371">
    <property type="component" value="Unassembled WGS sequence"/>
</dbReference>
<sequence>MLTTTLDTQRLQLRPFQSDDLARFWEIGHSDYEIARWLTGLTWPPIMMEAEAFIEKAIAVNPKTDSFPFAIELDGQLVGGVEIEKPGDLKEFPELPTIGYWLSQKAQGQGFMVEACVAALHWGFSREACDVFAARVFATNYSSQKVLKKLGFEPAGVCLRYSKPLQQDVENIIMHLPRDRFEALHGDAHVMMGAAL</sequence>
<dbReference type="EMBL" id="FPBD01000003">
    <property type="protein sequence ID" value="SFT83021.1"/>
    <property type="molecule type" value="Genomic_DNA"/>
</dbReference>
<dbReference type="GO" id="GO:0016747">
    <property type="term" value="F:acyltransferase activity, transferring groups other than amino-acyl groups"/>
    <property type="evidence" value="ECO:0007669"/>
    <property type="project" value="InterPro"/>
</dbReference>
<dbReference type="Gene3D" id="3.40.630.30">
    <property type="match status" value="1"/>
</dbReference>
<proteinExistence type="predicted"/>
<dbReference type="InterPro" id="IPR000182">
    <property type="entry name" value="GNAT_dom"/>
</dbReference>
<protein>
    <submittedName>
        <fullName evidence="2">Protein N-acetyltransferase, RimJ/RimL family</fullName>
    </submittedName>
</protein>
<dbReference type="AlphaFoldDB" id="A0A1I7B784"/>
<accession>A0A1I7B784</accession>
<dbReference type="Pfam" id="PF13302">
    <property type="entry name" value="Acetyltransf_3"/>
    <property type="match status" value="1"/>
</dbReference>
<dbReference type="InterPro" id="IPR051531">
    <property type="entry name" value="N-acetyltransferase"/>
</dbReference>
<evidence type="ECO:0000313" key="3">
    <source>
        <dbReference type="Proteomes" id="UP000183371"/>
    </source>
</evidence>
<gene>
    <name evidence="2" type="ORF">SAMN05444141_103715</name>
</gene>
<keyword evidence="2" id="KW-0808">Transferase</keyword>
<organism evidence="2 3">
    <name type="scientific">Pseudovibrio denitrificans</name>
    <dbReference type="NCBI Taxonomy" id="258256"/>
    <lineage>
        <taxon>Bacteria</taxon>
        <taxon>Pseudomonadati</taxon>
        <taxon>Pseudomonadota</taxon>
        <taxon>Alphaproteobacteria</taxon>
        <taxon>Hyphomicrobiales</taxon>
        <taxon>Stappiaceae</taxon>
        <taxon>Pseudovibrio</taxon>
    </lineage>
</organism>
<feature type="domain" description="N-acetyltransferase" evidence="1">
    <location>
        <begin position="11"/>
        <end position="179"/>
    </location>
</feature>
<name>A0A1I7B784_9HYPH</name>
<dbReference type="PROSITE" id="PS51186">
    <property type="entry name" value="GNAT"/>
    <property type="match status" value="1"/>
</dbReference>
<dbReference type="SUPFAM" id="SSF55729">
    <property type="entry name" value="Acyl-CoA N-acyltransferases (Nat)"/>
    <property type="match status" value="1"/>
</dbReference>
<dbReference type="InterPro" id="IPR016181">
    <property type="entry name" value="Acyl_CoA_acyltransferase"/>
</dbReference>
<evidence type="ECO:0000259" key="1">
    <source>
        <dbReference type="PROSITE" id="PS51186"/>
    </source>
</evidence>